<keyword evidence="3" id="KW-1185">Reference proteome</keyword>
<dbReference type="PANTHER" id="PTHR31973:SF199">
    <property type="entry name" value="SWIM-TYPE DOMAIN-CONTAINING PROTEIN"/>
    <property type="match status" value="1"/>
</dbReference>
<dbReference type="GeneID" id="120267252"/>
<organism evidence="3 4">
    <name type="scientific">Dioscorea cayennensis subsp. rotundata</name>
    <name type="common">White Guinea yam</name>
    <name type="synonym">Dioscorea rotundata</name>
    <dbReference type="NCBI Taxonomy" id="55577"/>
    <lineage>
        <taxon>Eukaryota</taxon>
        <taxon>Viridiplantae</taxon>
        <taxon>Streptophyta</taxon>
        <taxon>Embryophyta</taxon>
        <taxon>Tracheophyta</taxon>
        <taxon>Spermatophyta</taxon>
        <taxon>Magnoliopsida</taxon>
        <taxon>Liliopsida</taxon>
        <taxon>Dioscoreales</taxon>
        <taxon>Dioscoreaceae</taxon>
        <taxon>Dioscorea</taxon>
    </lineage>
</organism>
<feature type="domain" description="MULE transposase" evidence="2">
    <location>
        <begin position="212"/>
        <end position="261"/>
    </location>
</feature>
<dbReference type="PANTHER" id="PTHR31973">
    <property type="entry name" value="POLYPROTEIN, PUTATIVE-RELATED"/>
    <property type="match status" value="1"/>
</dbReference>
<gene>
    <name evidence="4" type="primary">LOC120267252</name>
</gene>
<evidence type="ECO:0000259" key="1">
    <source>
        <dbReference type="Pfam" id="PF03108"/>
    </source>
</evidence>
<dbReference type="InterPro" id="IPR004332">
    <property type="entry name" value="Transposase_MuDR"/>
</dbReference>
<protein>
    <submittedName>
        <fullName evidence="4">Uncharacterized protein LOC120267252</fullName>
    </submittedName>
</protein>
<proteinExistence type="predicted"/>
<dbReference type="Proteomes" id="UP001515500">
    <property type="component" value="Chromosome 8"/>
</dbReference>
<sequence>MLPARPKYAEFNEAIDMKNPHFKIGMKFRDFKQFKEAVKNYGVKNRYVMNFRPNTKTRCKAYCSKGCPFYLWASPMVRDGATVQIKSGVLKHECGKEHKNRHASAKWIAKTYMEQFRADPSWKLAGIIQAVKTNQQVEITRLTAYRAKNIALREIDGDEETQMTKLYDYRLELLKTHPGSTIKFRRNQGVFEAMYVCLAPLRNGFLAGCRRIICVDGCFLKGLYGGQLLTAVGIDANNLIYPVAWSVVDRENRENWVWFLQLLA</sequence>
<reference evidence="4" key="1">
    <citation type="submission" date="2025-08" db="UniProtKB">
        <authorList>
            <consortium name="RefSeq"/>
        </authorList>
    </citation>
    <scope>IDENTIFICATION</scope>
</reference>
<name>A0AB40BUT4_DIOCR</name>
<feature type="domain" description="Transposase MuDR plant" evidence="1">
    <location>
        <begin position="22"/>
        <end position="74"/>
    </location>
</feature>
<accession>A0AB40BUT4</accession>
<evidence type="ECO:0000313" key="4">
    <source>
        <dbReference type="RefSeq" id="XP_039130869.1"/>
    </source>
</evidence>
<evidence type="ECO:0000313" key="3">
    <source>
        <dbReference type="Proteomes" id="UP001515500"/>
    </source>
</evidence>
<dbReference type="Pfam" id="PF10551">
    <property type="entry name" value="MULE"/>
    <property type="match status" value="1"/>
</dbReference>
<dbReference type="InterPro" id="IPR018289">
    <property type="entry name" value="MULE_transposase_dom"/>
</dbReference>
<evidence type="ECO:0000259" key="2">
    <source>
        <dbReference type="Pfam" id="PF10551"/>
    </source>
</evidence>
<dbReference type="RefSeq" id="XP_039130869.1">
    <property type="nucleotide sequence ID" value="XM_039274935.1"/>
</dbReference>
<dbReference type="AlphaFoldDB" id="A0AB40BUT4"/>
<dbReference type="Pfam" id="PF03108">
    <property type="entry name" value="DBD_Tnp_Mut"/>
    <property type="match status" value="1"/>
</dbReference>